<reference evidence="2 3" key="1">
    <citation type="submission" date="2019-03" db="EMBL/GenBank/DDBJ databases">
        <title>Genomic Encyclopedia of Archaeal and Bacterial Type Strains, Phase II (KMG-II): from individual species to whole genera.</title>
        <authorList>
            <person name="Goeker M."/>
        </authorList>
    </citation>
    <scope>NUCLEOTIDE SEQUENCE [LARGE SCALE GENOMIC DNA]</scope>
    <source>
        <strain evidence="2 3">DSM 26433</strain>
    </source>
</reference>
<comment type="caution">
    <text evidence="2">The sequence shown here is derived from an EMBL/GenBank/DDBJ whole genome shotgun (WGS) entry which is preliminary data.</text>
</comment>
<evidence type="ECO:0000313" key="2">
    <source>
        <dbReference type="EMBL" id="TCL01621.1"/>
    </source>
</evidence>
<sequence length="279" mass="31783">MYRERLLENLLKTFLPRHIETGTGFIIGRKGDTSTQVDIVLFDADETPKVEDAAFRRFYPLETIVAVGEVKSSLKKSEIVNVLKKLRKVKELTRDGPETPIPVRPSWRAAEVVIEQAKHRIQIEQDKKRGHCKKSVSDRMHELLREDYNPIENHWQNKVSFVVCSDIAGGSKAMKDEITSFTSRVTSEDEASMDHNMFLSLADGYQTYAHNGKAHLYPRVMMNDGTTNARATMSFIAADDDCNHIIAFVSDLCSAVSDVAVYPFRITDHVELTREHIKW</sequence>
<dbReference type="InterPro" id="IPR046537">
    <property type="entry name" value="DUF6602"/>
</dbReference>
<keyword evidence="3" id="KW-1185">Reference proteome</keyword>
<evidence type="ECO:0000313" key="3">
    <source>
        <dbReference type="Proteomes" id="UP000295673"/>
    </source>
</evidence>
<dbReference type="EMBL" id="SMGR01000002">
    <property type="protein sequence ID" value="TCL01621.1"/>
    <property type="molecule type" value="Genomic_DNA"/>
</dbReference>
<organism evidence="2 3">
    <name type="scientific">Shimia isoporae</name>
    <dbReference type="NCBI Taxonomy" id="647720"/>
    <lineage>
        <taxon>Bacteria</taxon>
        <taxon>Pseudomonadati</taxon>
        <taxon>Pseudomonadota</taxon>
        <taxon>Alphaproteobacteria</taxon>
        <taxon>Rhodobacterales</taxon>
        <taxon>Roseobacteraceae</taxon>
    </lineage>
</organism>
<feature type="domain" description="DUF6602" evidence="1">
    <location>
        <begin position="3"/>
        <end position="92"/>
    </location>
</feature>
<proteinExistence type="predicted"/>
<dbReference type="AlphaFoldDB" id="A0A4V2Q287"/>
<protein>
    <recommendedName>
        <fullName evidence="1">DUF6602 domain-containing protein</fullName>
    </recommendedName>
</protein>
<name>A0A4V2Q287_9RHOB</name>
<gene>
    <name evidence="2" type="ORF">BXY66_2937</name>
</gene>
<dbReference type="CDD" id="cd21173">
    <property type="entry name" value="NucC-like"/>
    <property type="match status" value="1"/>
</dbReference>
<dbReference type="Proteomes" id="UP000295673">
    <property type="component" value="Unassembled WGS sequence"/>
</dbReference>
<accession>A0A4V2Q287</accession>
<evidence type="ECO:0000259" key="1">
    <source>
        <dbReference type="Pfam" id="PF20247"/>
    </source>
</evidence>
<dbReference type="Pfam" id="PF20247">
    <property type="entry name" value="DUF6602"/>
    <property type="match status" value="1"/>
</dbReference>